<feature type="compositionally biased region" description="Low complexity" evidence="1">
    <location>
        <begin position="573"/>
        <end position="586"/>
    </location>
</feature>
<dbReference type="InterPro" id="IPR001119">
    <property type="entry name" value="SLH_dom"/>
</dbReference>
<dbReference type="InterPro" id="IPR046780">
    <property type="entry name" value="aBig_2"/>
</dbReference>
<gene>
    <name evidence="3" type="ORF">PAECIP111802_03073</name>
</gene>
<dbReference type="Pfam" id="PF02368">
    <property type="entry name" value="Big_2"/>
    <property type="match status" value="1"/>
</dbReference>
<feature type="domain" description="SLH" evidence="2">
    <location>
        <begin position="914"/>
        <end position="973"/>
    </location>
</feature>
<evidence type="ECO:0000313" key="4">
    <source>
        <dbReference type="Proteomes" id="UP000730618"/>
    </source>
</evidence>
<dbReference type="PROSITE" id="PS51272">
    <property type="entry name" value="SLH"/>
    <property type="match status" value="3"/>
</dbReference>
<dbReference type="SMART" id="SM00635">
    <property type="entry name" value="BID_2"/>
    <property type="match status" value="2"/>
</dbReference>
<protein>
    <recommendedName>
        <fullName evidence="2">SLH domain-containing protein</fullName>
    </recommendedName>
</protein>
<keyword evidence="4" id="KW-1185">Reference proteome</keyword>
<comment type="caution">
    <text evidence="3">The sequence shown here is derived from an EMBL/GenBank/DDBJ whole genome shotgun (WGS) entry which is preliminary data.</text>
</comment>
<dbReference type="InterPro" id="IPR041286">
    <property type="entry name" value="MBG_2"/>
</dbReference>
<evidence type="ECO:0000256" key="1">
    <source>
        <dbReference type="SAM" id="MobiDB-lite"/>
    </source>
</evidence>
<dbReference type="Proteomes" id="UP000730618">
    <property type="component" value="Unassembled WGS sequence"/>
</dbReference>
<dbReference type="InterPro" id="IPR003343">
    <property type="entry name" value="Big_2"/>
</dbReference>
<organism evidence="3 4">
    <name type="scientific">Paenibacillus allorhizosphaerae</name>
    <dbReference type="NCBI Taxonomy" id="2849866"/>
    <lineage>
        <taxon>Bacteria</taxon>
        <taxon>Bacillati</taxon>
        <taxon>Bacillota</taxon>
        <taxon>Bacilli</taxon>
        <taxon>Bacillales</taxon>
        <taxon>Paenibacillaceae</taxon>
        <taxon>Paenibacillus</taxon>
    </lineage>
</organism>
<name>A0ABM8VI66_9BACL</name>
<reference evidence="3 4" key="1">
    <citation type="submission" date="2021-06" db="EMBL/GenBank/DDBJ databases">
        <authorList>
            <person name="Criscuolo A."/>
        </authorList>
    </citation>
    <scope>NUCLEOTIDE SEQUENCE [LARGE SCALE GENOMIC DNA]</scope>
    <source>
        <strain evidence="4">CIP 111802</strain>
    </source>
</reference>
<dbReference type="Pfam" id="PF20578">
    <property type="entry name" value="aBig_2"/>
    <property type="match status" value="2"/>
</dbReference>
<feature type="domain" description="SLH" evidence="2">
    <location>
        <begin position="848"/>
        <end position="911"/>
    </location>
</feature>
<dbReference type="PANTHER" id="PTHR43308">
    <property type="entry name" value="OUTER MEMBRANE PROTEIN ALPHA-RELATED"/>
    <property type="match status" value="1"/>
</dbReference>
<dbReference type="Pfam" id="PF18676">
    <property type="entry name" value="MBG_2"/>
    <property type="match status" value="2"/>
</dbReference>
<evidence type="ECO:0000313" key="3">
    <source>
        <dbReference type="EMBL" id="CAG7643783.1"/>
    </source>
</evidence>
<dbReference type="PANTHER" id="PTHR43308:SF5">
    <property type="entry name" value="S-LAYER PROTEIN _ PEPTIDOGLYCAN ENDO-BETA-N-ACETYLGLUCOSAMINIDASE"/>
    <property type="match status" value="1"/>
</dbReference>
<dbReference type="Pfam" id="PF00395">
    <property type="entry name" value="SLH"/>
    <property type="match status" value="3"/>
</dbReference>
<accession>A0ABM8VI66</accession>
<sequence length="973" mass="102515">MYATAATESSAVGSYDITATLLDPDAKLGNYSVTNTKGTLTVTLASLMVKVSDVSREYGASNPALSGVITGVRNGDVITAVYATVATESSAVGSYDITATLLDPDAKLGNYSVTNTKGTLTVTKARLSVTPIDMFRWAGFPNPAFSGTVTGLKGADATTVTYSTYAHADSPPGKYPITAVLSDPDHRLGNYDAVLQSGTLAVYEPPKITFAGGDQDDGVTADLTLPQQDASGTGISWTSTDNNIIDAATGRVSRPSFDEGDAQVVIKATVQANGTEYYKQYPLVVKATALSDSDAVERDKAALAVGFTPGDQADHITQPVVLPSAGEWGSGIVWTSSHPAVINPRTGHIQRPGSVQSDIDVLLTATIVKGAATAEKNFNLKVIRSAAVPSGLMFTEAGYSLLIGQTQSTVVSITYSDGATYRLSEGVRFASEQPMIAQIDSQGMIQGLSAGQTVISAVYNNLTARATVLVSNPVNPGNPDNPILSALTFSEPLYTIQIGQSMNTVLTAVYGNETRVIISSQAAYRILDSAYARVDAKGQLTGLLPGQTVVSATYGGLTAQAMVIVTDPDPDRSGSSSGGAASPDNAEPQAGTDFRMTLLTSDGVLKEIEASVSRIEEGIVTINTGSEGGSFLLPGDVLKQIRTIRPDSLLVFQTKSMSFKIPLSELNLQEAAAAASLSGDGLHFEIVMDRSAAPSGSRLTDAERLSDYVRFEVRISDGAGKTASIPAFRQYVERTVSLGVNHIPVTATAVWWDEAKSEYRFVPAAFDTKDGETAAVMKRQGTSLYTVLNRPVSFNDMRSHWAQNEVSLLASKLVIQGRSADSFDPDGSITRAEAAALLVRALGLNGAQGASVFADTAGGWYEPDVITATQAGLIQGYADGTFRPDGNITREELAVMLIRAVRYTGFTKGKSAQTANLPDAGQISAWARAAVDEAVGLGMIQGDEQGAFHPRQFVSRAESTAMLYRMLQQLAFI</sequence>
<evidence type="ECO:0000259" key="2">
    <source>
        <dbReference type="PROSITE" id="PS51272"/>
    </source>
</evidence>
<proteinExistence type="predicted"/>
<feature type="domain" description="SLH" evidence="2">
    <location>
        <begin position="789"/>
        <end position="847"/>
    </location>
</feature>
<feature type="region of interest" description="Disordered" evidence="1">
    <location>
        <begin position="566"/>
        <end position="590"/>
    </location>
</feature>
<dbReference type="InterPro" id="IPR051465">
    <property type="entry name" value="Cell_Envelope_Struct_Comp"/>
</dbReference>
<dbReference type="EMBL" id="CAJVCE010000008">
    <property type="protein sequence ID" value="CAG7643783.1"/>
    <property type="molecule type" value="Genomic_DNA"/>
</dbReference>